<keyword evidence="2 3" id="KW-0378">Hydrolase</keyword>
<evidence type="ECO:0000313" key="3">
    <source>
        <dbReference type="EMBL" id="SMX24084.1"/>
    </source>
</evidence>
<dbReference type="GO" id="GO:0000270">
    <property type="term" value="P:peptidoglycan metabolic process"/>
    <property type="evidence" value="ECO:0007669"/>
    <property type="project" value="TreeGrafter"/>
</dbReference>
<dbReference type="PRINTS" id="PR00922">
    <property type="entry name" value="DADACBPTASE3"/>
</dbReference>
<dbReference type="NCBIfam" id="TIGR00666">
    <property type="entry name" value="PBP4"/>
    <property type="match status" value="1"/>
</dbReference>
<dbReference type="Pfam" id="PF02113">
    <property type="entry name" value="Peptidase_S13"/>
    <property type="match status" value="1"/>
</dbReference>
<comment type="similarity">
    <text evidence="1">Belongs to the peptidase S13 family.</text>
</comment>
<evidence type="ECO:0000256" key="2">
    <source>
        <dbReference type="ARBA" id="ARBA00022801"/>
    </source>
</evidence>
<keyword evidence="3" id="KW-0645">Protease</keyword>
<dbReference type="Proteomes" id="UP000201838">
    <property type="component" value="Unassembled WGS sequence"/>
</dbReference>
<gene>
    <name evidence="3" type="primary">dacC</name>
    <name evidence="3" type="ORF">BOA8489_02200</name>
</gene>
<dbReference type="GO" id="GO:0009002">
    <property type="term" value="F:serine-type D-Ala-D-Ala carboxypeptidase activity"/>
    <property type="evidence" value="ECO:0007669"/>
    <property type="project" value="UniProtKB-EC"/>
</dbReference>
<dbReference type="PANTHER" id="PTHR30023">
    <property type="entry name" value="D-ALANYL-D-ALANINE CARBOXYPEPTIDASE"/>
    <property type="match status" value="1"/>
</dbReference>
<dbReference type="InterPro" id="IPR000667">
    <property type="entry name" value="Peptidase_S13"/>
</dbReference>
<dbReference type="InterPro" id="IPR006311">
    <property type="entry name" value="TAT_signal"/>
</dbReference>
<reference evidence="3 4" key="1">
    <citation type="submission" date="2017-05" db="EMBL/GenBank/DDBJ databases">
        <authorList>
            <person name="Song R."/>
            <person name="Chenine A.L."/>
            <person name="Ruprecht R.M."/>
        </authorList>
    </citation>
    <scope>NUCLEOTIDE SEQUENCE [LARGE SCALE GENOMIC DNA]</scope>
    <source>
        <strain evidence="3 4">CECT 8489</strain>
    </source>
</reference>
<keyword evidence="4" id="KW-1185">Reference proteome</keyword>
<dbReference type="EMBL" id="FXXQ01000007">
    <property type="protein sequence ID" value="SMX24084.1"/>
    <property type="molecule type" value="Genomic_DNA"/>
</dbReference>
<dbReference type="OrthoDB" id="5372081at2"/>
<evidence type="ECO:0000313" key="4">
    <source>
        <dbReference type="Proteomes" id="UP000201838"/>
    </source>
</evidence>
<dbReference type="Gene3D" id="3.50.80.20">
    <property type="entry name" value="D-Ala-D-Ala carboxypeptidase C, peptidase S13"/>
    <property type="match status" value="1"/>
</dbReference>
<dbReference type="EC" id="3.4.16.4" evidence="3"/>
<protein>
    <submittedName>
        <fullName evidence="3">D-alanyl-D-alanine carboxypeptidase DacC</fullName>
        <ecNumber evidence="3">3.4.16.4</ecNumber>
    </submittedName>
</protein>
<dbReference type="SUPFAM" id="SSF56601">
    <property type="entry name" value="beta-lactamase/transpeptidase-like"/>
    <property type="match status" value="1"/>
</dbReference>
<dbReference type="PANTHER" id="PTHR30023:SF0">
    <property type="entry name" value="PENICILLIN-SENSITIVE CARBOXYPEPTIDASE A"/>
    <property type="match status" value="1"/>
</dbReference>
<name>A0A238J2G0_9RHOB</name>
<sequence length="494" mass="53641">MMNSPSRRAVLAGMGAVAGHAALAEAPLTTERPLPRGVVVPREGRTNALVANSGVNGAVTFALADAETGEMLDMRQQGRPMPPASTLKAVTSIYALDRLGRDFQFETKVLADGKIVDGELRGDLWLVGGGDPTLTSDGLADLAKAVAEAGISRISGTFFVWADALPRSDRIDSDQPDVVAYNPSYGGLNLNFNRVHFEWIPDGDEIEITMQARALRFSPETNVARMRMVDRPGPVYEYKKGLQADYWSVARDSLGKKPGARWLPVRFPALYAGDAFRAVARLQGLKLPFPEVAQNPAVGRVIASTSSEKLEDVLTGMMRYSTNLTAEAVGMAASLVNGVPLANLIGSGSRMAGWAQMRFGTRRMTFRDHSGLGYDSEINAQDMVDILRQGQDCEGLMKSLAIADPGRTDGKPMEGVSAVAKTGTLNFVSSLVGYIYTKSGRKLVFAIFTADKQRRDSIPTELRERPPGSRSWANRSRRLQKGLLAEWAEQFERA</sequence>
<proteinExistence type="inferred from homology"/>
<organism evidence="3 4">
    <name type="scientific">Boseongicola aestuarii</name>
    <dbReference type="NCBI Taxonomy" id="1470561"/>
    <lineage>
        <taxon>Bacteria</taxon>
        <taxon>Pseudomonadati</taxon>
        <taxon>Pseudomonadota</taxon>
        <taxon>Alphaproteobacteria</taxon>
        <taxon>Rhodobacterales</taxon>
        <taxon>Paracoccaceae</taxon>
        <taxon>Boseongicola</taxon>
    </lineage>
</organism>
<dbReference type="PROSITE" id="PS51318">
    <property type="entry name" value="TAT"/>
    <property type="match status" value="1"/>
</dbReference>
<dbReference type="GO" id="GO:0006508">
    <property type="term" value="P:proteolysis"/>
    <property type="evidence" value="ECO:0007669"/>
    <property type="project" value="InterPro"/>
</dbReference>
<dbReference type="RefSeq" id="WP_141138276.1">
    <property type="nucleotide sequence ID" value="NZ_FXXQ01000007.1"/>
</dbReference>
<evidence type="ECO:0000256" key="1">
    <source>
        <dbReference type="ARBA" id="ARBA00006096"/>
    </source>
</evidence>
<keyword evidence="3" id="KW-0121">Carboxypeptidase</keyword>
<dbReference type="AlphaFoldDB" id="A0A238J2G0"/>
<accession>A0A238J2G0</accession>
<dbReference type="Gene3D" id="3.40.710.10">
    <property type="entry name" value="DD-peptidase/beta-lactamase superfamily"/>
    <property type="match status" value="1"/>
</dbReference>
<dbReference type="InterPro" id="IPR012338">
    <property type="entry name" value="Beta-lactam/transpept-like"/>
</dbReference>